<feature type="region of interest" description="Disordered" evidence="1">
    <location>
        <begin position="215"/>
        <end position="246"/>
    </location>
</feature>
<keyword evidence="3" id="KW-1185">Reference proteome</keyword>
<organism evidence="2 3">
    <name type="scientific">Lasiosphaeria ovina</name>
    <dbReference type="NCBI Taxonomy" id="92902"/>
    <lineage>
        <taxon>Eukaryota</taxon>
        <taxon>Fungi</taxon>
        <taxon>Dikarya</taxon>
        <taxon>Ascomycota</taxon>
        <taxon>Pezizomycotina</taxon>
        <taxon>Sordariomycetes</taxon>
        <taxon>Sordariomycetidae</taxon>
        <taxon>Sordariales</taxon>
        <taxon>Lasiosphaeriaceae</taxon>
        <taxon>Lasiosphaeria</taxon>
    </lineage>
</organism>
<feature type="region of interest" description="Disordered" evidence="1">
    <location>
        <begin position="263"/>
        <end position="282"/>
    </location>
</feature>
<proteinExistence type="predicted"/>
<feature type="region of interest" description="Disordered" evidence="1">
    <location>
        <begin position="70"/>
        <end position="124"/>
    </location>
</feature>
<dbReference type="AlphaFoldDB" id="A0AAE0K3Q6"/>
<comment type="caution">
    <text evidence="2">The sequence shown here is derived from an EMBL/GenBank/DDBJ whole genome shotgun (WGS) entry which is preliminary data.</text>
</comment>
<protein>
    <submittedName>
        <fullName evidence="2">Uncharacterized protein</fullName>
    </submittedName>
</protein>
<evidence type="ECO:0000313" key="2">
    <source>
        <dbReference type="EMBL" id="KAK3369092.1"/>
    </source>
</evidence>
<feature type="compositionally biased region" description="Basic and acidic residues" evidence="1">
    <location>
        <begin position="343"/>
        <end position="354"/>
    </location>
</feature>
<feature type="region of interest" description="Disordered" evidence="1">
    <location>
        <begin position="330"/>
        <end position="448"/>
    </location>
</feature>
<feature type="compositionally biased region" description="Basic and acidic residues" evidence="1">
    <location>
        <begin position="365"/>
        <end position="412"/>
    </location>
</feature>
<evidence type="ECO:0000256" key="1">
    <source>
        <dbReference type="SAM" id="MobiDB-lite"/>
    </source>
</evidence>
<reference evidence="2" key="1">
    <citation type="journal article" date="2023" name="Mol. Phylogenet. Evol.">
        <title>Genome-scale phylogeny and comparative genomics of the fungal order Sordariales.</title>
        <authorList>
            <person name="Hensen N."/>
            <person name="Bonometti L."/>
            <person name="Westerberg I."/>
            <person name="Brannstrom I.O."/>
            <person name="Guillou S."/>
            <person name="Cros-Aarteil S."/>
            <person name="Calhoun S."/>
            <person name="Haridas S."/>
            <person name="Kuo A."/>
            <person name="Mondo S."/>
            <person name="Pangilinan J."/>
            <person name="Riley R."/>
            <person name="LaButti K."/>
            <person name="Andreopoulos B."/>
            <person name="Lipzen A."/>
            <person name="Chen C."/>
            <person name="Yan M."/>
            <person name="Daum C."/>
            <person name="Ng V."/>
            <person name="Clum A."/>
            <person name="Steindorff A."/>
            <person name="Ohm R.A."/>
            <person name="Martin F."/>
            <person name="Silar P."/>
            <person name="Natvig D.O."/>
            <person name="Lalanne C."/>
            <person name="Gautier V."/>
            <person name="Ament-Velasquez S.L."/>
            <person name="Kruys A."/>
            <person name="Hutchinson M.I."/>
            <person name="Powell A.J."/>
            <person name="Barry K."/>
            <person name="Miller A.N."/>
            <person name="Grigoriev I.V."/>
            <person name="Debuchy R."/>
            <person name="Gladieux P."/>
            <person name="Hiltunen Thoren M."/>
            <person name="Johannesson H."/>
        </authorList>
    </citation>
    <scope>NUCLEOTIDE SEQUENCE</scope>
    <source>
        <strain evidence="2">CBS 958.72</strain>
    </source>
</reference>
<reference evidence="2" key="2">
    <citation type="submission" date="2023-06" db="EMBL/GenBank/DDBJ databases">
        <authorList>
            <consortium name="Lawrence Berkeley National Laboratory"/>
            <person name="Haridas S."/>
            <person name="Hensen N."/>
            <person name="Bonometti L."/>
            <person name="Westerberg I."/>
            <person name="Brannstrom I.O."/>
            <person name="Guillou S."/>
            <person name="Cros-Aarteil S."/>
            <person name="Calhoun S."/>
            <person name="Kuo A."/>
            <person name="Mondo S."/>
            <person name="Pangilinan J."/>
            <person name="Riley R."/>
            <person name="Labutti K."/>
            <person name="Andreopoulos B."/>
            <person name="Lipzen A."/>
            <person name="Chen C."/>
            <person name="Yanf M."/>
            <person name="Daum C."/>
            <person name="Ng V."/>
            <person name="Clum A."/>
            <person name="Steindorff A."/>
            <person name="Ohm R."/>
            <person name="Martin F."/>
            <person name="Silar P."/>
            <person name="Natvig D."/>
            <person name="Lalanne C."/>
            <person name="Gautier V."/>
            <person name="Ament-Velasquez S.L."/>
            <person name="Kruys A."/>
            <person name="Hutchinson M.I."/>
            <person name="Powell A.J."/>
            <person name="Barry K."/>
            <person name="Miller A.N."/>
            <person name="Grigoriev I.V."/>
            <person name="Debuchy R."/>
            <person name="Gladieux P."/>
            <person name="Thoren M.H."/>
            <person name="Johannesson H."/>
        </authorList>
    </citation>
    <scope>NUCLEOTIDE SEQUENCE</scope>
    <source>
        <strain evidence="2">CBS 958.72</strain>
    </source>
</reference>
<feature type="compositionally biased region" description="Basic and acidic residues" evidence="1">
    <location>
        <begin position="79"/>
        <end position="92"/>
    </location>
</feature>
<gene>
    <name evidence="2" type="ORF">B0T24DRAFT_681131</name>
</gene>
<dbReference type="Proteomes" id="UP001287356">
    <property type="component" value="Unassembled WGS sequence"/>
</dbReference>
<accession>A0AAE0K3Q6</accession>
<evidence type="ECO:0000313" key="3">
    <source>
        <dbReference type="Proteomes" id="UP001287356"/>
    </source>
</evidence>
<feature type="compositionally biased region" description="Basic and acidic residues" evidence="1">
    <location>
        <begin position="437"/>
        <end position="448"/>
    </location>
</feature>
<sequence>MAGPPTPPPSHAYCRPFAPPPEWFNPVLAHSAAWYPSLPYPPPPFWPHLPPHAHLHLGNLIEQPVYQAPPQTAHHHHLDHLDHHHLDHHRPDPNPARNPAAHPSALPTCEEEEDFATTRKMAESELSPLRRRAILGLGKLEPPFSEDAAAVQPLRVPSTGAAAGSREMAMAPPPLMPPPGLPFPTLSMHMRMPLPLPMPFGAPFPPPLQLPMPPYPPMPLPTLHQAHTPHGPPRAPQRATHSAPSSYEKGTFIAAETATTATTQTTTIAHNHKRSTSSSQSTAAMVDLRNVIEAAIREWDASASTADALVERIMEEIQTMMIGLPAGDQEQQHANANANAKPQLDENKEKDERGAVSLPNGVAAHAHDGAGKTKKWHQDQDRNRCGYDDGIDKGTPHNNHGHEGKDRYRGRNNDFGGRHAAIATTTTDDGGEAGSRLARDKERPDSLGRKMAAVGEWVRGALESLDEEVRARLGGDVSDKQGSQ</sequence>
<name>A0AAE0K3Q6_9PEZI</name>
<dbReference type="EMBL" id="JAULSN010000006">
    <property type="protein sequence ID" value="KAK3369092.1"/>
    <property type="molecule type" value="Genomic_DNA"/>
</dbReference>